<dbReference type="EMBL" id="JAGKTC010000002">
    <property type="protein sequence ID" value="MBP3984792.1"/>
    <property type="molecule type" value="Genomic_DNA"/>
</dbReference>
<dbReference type="SUPFAM" id="SSF53474">
    <property type="entry name" value="alpha/beta-Hydrolases"/>
    <property type="match status" value="2"/>
</dbReference>
<dbReference type="InterPro" id="IPR050583">
    <property type="entry name" value="Mycobacterial_A85_antigen"/>
</dbReference>
<dbReference type="Gene3D" id="3.40.50.1820">
    <property type="entry name" value="alpha/beta hydrolase"/>
    <property type="match status" value="2"/>
</dbReference>
<keyword evidence="3" id="KW-1185">Reference proteome</keyword>
<name>A0A940X418_9GAMM</name>
<protein>
    <recommendedName>
        <fullName evidence="4">Esterase</fullName>
    </recommendedName>
</protein>
<evidence type="ECO:0008006" key="4">
    <source>
        <dbReference type="Google" id="ProtNLM"/>
    </source>
</evidence>
<feature type="signal peptide" evidence="1">
    <location>
        <begin position="1"/>
        <end position="22"/>
    </location>
</feature>
<feature type="chain" id="PRO_5037911093" description="Esterase" evidence="1">
    <location>
        <begin position="23"/>
        <end position="588"/>
    </location>
</feature>
<dbReference type="InterPro" id="IPR029058">
    <property type="entry name" value="AB_hydrolase_fold"/>
</dbReference>
<sequence>MADIPKFAFLLPALFFVANAFAAQPGHEWREEKLQAPAFLGESLDVRALLPPDYDAAQRYPVLYLNDGQDGQAVGLKATLQRLRAEGRIAPLIVIAIGMPKDRLGAYGLSDRLATRSLVGGSRVGPIGVQAHAYSHWLADSLVPFVDARYRSVPRPQGRAILGWSLGGLNAFNLGWQYPEIFGITGAFSPSFWLAGERGDAAAIQRTRLAQRMLDAGSKREGSRFWLTVGDREETDDRDGDGIIDAVDDARDLVDGYAGSGATLRGLRQLGYKTNLGERDMPAADDTAAFRLFAGGEHNQASWAKELPEFLGWAFPASGGGKLLHFPQFSSARVASRNVDVWLPPGYDGDPRKRYPVLYLHDGQNLFDASRDTAYGGTTWGIDEAMTKLIASGGIRAAIVVAVWNTPARLAEYMPAKAVTTDAVHFVDGWPDLPRGDLRSDEYLSFLVDELKPFIDERFRTLPGRDDTMLMGSSMGGLISAYALTEYPQVFGRAACVSTHWPAGGGAAIDYFGKHLPDPATHRFYFDHGTATLDAAYAPYQQRMDQAMQRAGYRNGVNWISREFPGADHSEKSWRKRVEVPLRFLLGR</sequence>
<dbReference type="PANTHER" id="PTHR48098">
    <property type="entry name" value="ENTEROCHELIN ESTERASE-RELATED"/>
    <property type="match status" value="1"/>
</dbReference>
<dbReference type="AlphaFoldDB" id="A0A940X418"/>
<evidence type="ECO:0000256" key="1">
    <source>
        <dbReference type="SAM" id="SignalP"/>
    </source>
</evidence>
<accession>A0A940X418</accession>
<dbReference type="Pfam" id="PF00756">
    <property type="entry name" value="Esterase"/>
    <property type="match status" value="2"/>
</dbReference>
<dbReference type="PANTHER" id="PTHR48098:SF6">
    <property type="entry name" value="FERRI-BACILLIBACTIN ESTERASE BESA"/>
    <property type="match status" value="1"/>
</dbReference>
<dbReference type="InterPro" id="IPR000801">
    <property type="entry name" value="Esterase-like"/>
</dbReference>
<dbReference type="Proteomes" id="UP000673447">
    <property type="component" value="Unassembled WGS sequence"/>
</dbReference>
<gene>
    <name evidence="2" type="ORF">J5837_10235</name>
</gene>
<evidence type="ECO:0000313" key="2">
    <source>
        <dbReference type="EMBL" id="MBP3984792.1"/>
    </source>
</evidence>
<reference evidence="2" key="2">
    <citation type="submission" date="2021-03" db="EMBL/GenBank/DDBJ databases">
        <authorList>
            <person name="Cao W."/>
        </authorList>
    </citation>
    <scope>NUCLEOTIDE SEQUENCE</scope>
    <source>
        <strain evidence="2">110414</strain>
    </source>
</reference>
<proteinExistence type="predicted"/>
<comment type="caution">
    <text evidence="2">The sequence shown here is derived from an EMBL/GenBank/DDBJ whole genome shotgun (WGS) entry which is preliminary data.</text>
</comment>
<keyword evidence="1" id="KW-0732">Signal</keyword>
<reference evidence="2" key="1">
    <citation type="journal article" date="2016" name="Int. J. Syst. Evol. Microbiol.">
        <title>Pseudoxanthomonas helianthi sp. nov., isolated from roots of Jerusalem artichoke (Helianthus tuberosus).</title>
        <authorList>
            <person name="Kittiwongwattana C."/>
            <person name="Thawai C."/>
        </authorList>
    </citation>
    <scope>NUCLEOTIDE SEQUENCE</scope>
    <source>
        <strain evidence="2">110414</strain>
    </source>
</reference>
<organism evidence="2 3">
    <name type="scientific">Pseudoxanthomonas helianthi</name>
    <dbReference type="NCBI Taxonomy" id="1453541"/>
    <lineage>
        <taxon>Bacteria</taxon>
        <taxon>Pseudomonadati</taxon>
        <taxon>Pseudomonadota</taxon>
        <taxon>Gammaproteobacteria</taxon>
        <taxon>Lysobacterales</taxon>
        <taxon>Lysobacteraceae</taxon>
        <taxon>Pseudoxanthomonas</taxon>
    </lineage>
</organism>
<evidence type="ECO:0000313" key="3">
    <source>
        <dbReference type="Proteomes" id="UP000673447"/>
    </source>
</evidence>